<sequence>MARRRSLWPSFAKWVLIPLAIWAIGYFAIGPMVGGRLDEPATRVLGGDEPAFAPEPAKAESAKPTKAAKTRKSRKSKGPEVDVVAKREPAAEPPPMDADPVIVPALPDEGSGGGTGN</sequence>
<keyword evidence="2" id="KW-1133">Transmembrane helix</keyword>
<organism evidence="3 4">
    <name type="scientific">Fimbriimonas ginsengisoli</name>
    <dbReference type="NCBI Taxonomy" id="1005039"/>
    <lineage>
        <taxon>Bacteria</taxon>
        <taxon>Bacillati</taxon>
        <taxon>Armatimonadota</taxon>
        <taxon>Fimbriimonadia</taxon>
        <taxon>Fimbriimonadales</taxon>
        <taxon>Fimbriimonadaceae</taxon>
        <taxon>Fimbriimonas</taxon>
    </lineage>
</organism>
<dbReference type="EMBL" id="JACOSL010000022">
    <property type="protein sequence ID" value="MBI1756088.1"/>
    <property type="molecule type" value="Genomic_DNA"/>
</dbReference>
<evidence type="ECO:0000313" key="4">
    <source>
        <dbReference type="Proteomes" id="UP000727962"/>
    </source>
</evidence>
<keyword evidence="2" id="KW-0812">Transmembrane</keyword>
<reference evidence="3" key="1">
    <citation type="submission" date="2020-07" db="EMBL/GenBank/DDBJ databases">
        <title>Huge and variable diversity of episymbiotic CPR bacteria and DPANN archaea in groundwater ecosystems.</title>
        <authorList>
            <person name="He C.Y."/>
            <person name="Keren R."/>
            <person name="Whittaker M."/>
            <person name="Farag I.F."/>
            <person name="Doudna J."/>
            <person name="Cate J.H.D."/>
            <person name="Banfield J.F."/>
        </authorList>
    </citation>
    <scope>NUCLEOTIDE SEQUENCE</scope>
    <source>
        <strain evidence="3">NC_groundwater_17_Pr7_B-0.1um_64_12</strain>
    </source>
</reference>
<keyword evidence="2" id="KW-0472">Membrane</keyword>
<feature type="transmembrane region" description="Helical" evidence="2">
    <location>
        <begin position="12"/>
        <end position="33"/>
    </location>
</feature>
<comment type="caution">
    <text evidence="3">The sequence shown here is derived from an EMBL/GenBank/DDBJ whole genome shotgun (WGS) entry which is preliminary data.</text>
</comment>
<evidence type="ECO:0000256" key="2">
    <source>
        <dbReference type="SAM" id="Phobius"/>
    </source>
</evidence>
<accession>A0A931PT44</accession>
<feature type="region of interest" description="Disordered" evidence="1">
    <location>
        <begin position="38"/>
        <end position="117"/>
    </location>
</feature>
<dbReference type="Proteomes" id="UP000727962">
    <property type="component" value="Unassembled WGS sequence"/>
</dbReference>
<name>A0A931PT44_FIMGI</name>
<protein>
    <submittedName>
        <fullName evidence="3">Uncharacterized protein</fullName>
    </submittedName>
</protein>
<evidence type="ECO:0000313" key="3">
    <source>
        <dbReference type="EMBL" id="MBI1756088.1"/>
    </source>
</evidence>
<feature type="compositionally biased region" description="Basic and acidic residues" evidence="1">
    <location>
        <begin position="77"/>
        <end position="90"/>
    </location>
</feature>
<gene>
    <name evidence="3" type="ORF">HYR64_03165</name>
</gene>
<feature type="compositionally biased region" description="Basic residues" evidence="1">
    <location>
        <begin position="66"/>
        <end position="76"/>
    </location>
</feature>
<dbReference type="AlphaFoldDB" id="A0A931PT44"/>
<proteinExistence type="predicted"/>
<evidence type="ECO:0000256" key="1">
    <source>
        <dbReference type="SAM" id="MobiDB-lite"/>
    </source>
</evidence>